<organism evidence="1 2">
    <name type="scientific">Modicisalibacter xianhensis</name>
    <dbReference type="NCBI Taxonomy" id="442341"/>
    <lineage>
        <taxon>Bacteria</taxon>
        <taxon>Pseudomonadati</taxon>
        <taxon>Pseudomonadota</taxon>
        <taxon>Gammaproteobacteria</taxon>
        <taxon>Oceanospirillales</taxon>
        <taxon>Halomonadaceae</taxon>
        <taxon>Modicisalibacter</taxon>
    </lineage>
</organism>
<dbReference type="AlphaFoldDB" id="A0A1I2ZLA3"/>
<reference evidence="1 2" key="1">
    <citation type="submission" date="2016-10" db="EMBL/GenBank/DDBJ databases">
        <authorList>
            <person name="de Groot N.N."/>
        </authorList>
    </citation>
    <scope>NUCLEOTIDE SEQUENCE [LARGE SCALE GENOMIC DNA]</scope>
    <source>
        <strain evidence="1 2">CGMCC 1.6848</strain>
    </source>
</reference>
<dbReference type="STRING" id="442341.SAMN04487959_103206"/>
<protein>
    <submittedName>
        <fullName evidence="1">Uncharacterized protein</fullName>
    </submittedName>
</protein>
<evidence type="ECO:0000313" key="1">
    <source>
        <dbReference type="EMBL" id="SFH38652.1"/>
    </source>
</evidence>
<keyword evidence="2" id="KW-1185">Reference proteome</keyword>
<dbReference type="EMBL" id="FOPY01000003">
    <property type="protein sequence ID" value="SFH38652.1"/>
    <property type="molecule type" value="Genomic_DNA"/>
</dbReference>
<gene>
    <name evidence="1" type="ORF">SAMN04487959_103206</name>
</gene>
<dbReference type="RefSeq" id="WP_092844132.1">
    <property type="nucleotide sequence ID" value="NZ_FOPY01000003.1"/>
</dbReference>
<proteinExistence type="predicted"/>
<sequence>MRQTTRTYEGRIPAKAMVEDGVLWIPVNHHIEGVFENHEAHTTITFVQAEGGLAESTQTLADEYRELQERVNQPPTPEEYFAMHELPSPPSTVDAPQERGEWQFYWHGRELLASRIPSAKLPRPTFYRLYSRDDQLTLQTALDLFERAVVEHGHLRIRIKDINNKIRDNINLLKKELSDIYHRENTSKAGR</sequence>
<accession>A0A1I2ZLA3</accession>
<name>A0A1I2ZLA3_9GAMM</name>
<dbReference type="Proteomes" id="UP000199040">
    <property type="component" value="Unassembled WGS sequence"/>
</dbReference>
<evidence type="ECO:0000313" key="2">
    <source>
        <dbReference type="Proteomes" id="UP000199040"/>
    </source>
</evidence>